<dbReference type="InterPro" id="IPR028055">
    <property type="entry name" value="YidC/Oxa/ALB_C"/>
</dbReference>
<gene>
    <name evidence="12" type="primary">spoIIIJ</name>
    <name evidence="12" type="ordered locus">STH3338</name>
</gene>
<dbReference type="PRINTS" id="PR00701">
    <property type="entry name" value="60KDINNERMP"/>
</dbReference>
<reference evidence="12 13" key="1">
    <citation type="journal article" date="2004" name="Nucleic Acids Res.">
        <title>Genome sequence of Symbiobacterium thermophilum, an uncultivable bacterium that depends on microbial commensalism.</title>
        <authorList>
            <person name="Ueda K."/>
            <person name="Yamashita A."/>
            <person name="Ishikawa J."/>
            <person name="Shimada M."/>
            <person name="Watsuji T."/>
            <person name="Morimura K."/>
            <person name="Ikeda H."/>
            <person name="Hattori M."/>
            <person name="Beppu T."/>
        </authorList>
    </citation>
    <scope>NUCLEOTIDE SEQUENCE [LARGE SCALE GENOMIC DNA]</scope>
    <source>
        <strain evidence="13">T / IAM 14863</strain>
    </source>
</reference>
<feature type="transmembrane region" description="Helical" evidence="10">
    <location>
        <begin position="194"/>
        <end position="210"/>
    </location>
</feature>
<evidence type="ECO:0000313" key="12">
    <source>
        <dbReference type="EMBL" id="BAD42319.1"/>
    </source>
</evidence>
<feature type="transmembrane region" description="Helical" evidence="10">
    <location>
        <begin position="165"/>
        <end position="182"/>
    </location>
</feature>
<evidence type="ECO:0000256" key="10">
    <source>
        <dbReference type="SAM" id="Phobius"/>
    </source>
</evidence>
<dbReference type="CDD" id="cd20070">
    <property type="entry name" value="5TM_YidC_Alb3"/>
    <property type="match status" value="1"/>
</dbReference>
<feature type="transmembrane region" description="Helical" evidence="10">
    <location>
        <begin position="56"/>
        <end position="77"/>
    </location>
</feature>
<dbReference type="KEGG" id="sth:STH3338"/>
<dbReference type="EMBL" id="AP006840">
    <property type="protein sequence ID" value="BAD42319.1"/>
    <property type="molecule type" value="Genomic_DNA"/>
</dbReference>
<sequence length="249" mass="28428">MPPLSSGRVRPGPLAADIPNSPGGFPYLITSFLVPEWLVQPMTKLLEVFLKWTGNYGLAIILLTVVVRIVILPLTVYQMRSMKRMQEVQPLMKELQDKYKDNPEKLNQELMALYQREKVNPFSGCLPLLVQLPILYALFAVFNAFDPTKFNYTYQFLWADLSQRDIPLAILTVVSMILQQYLTGMPTTDPNQRVMMWIMPIMFGWIAFTMPTSSIVLYWVVSTFFGLIQQAIYPGFPRFKGSLGSKGEA</sequence>
<keyword evidence="5" id="KW-0653">Protein transport</keyword>
<evidence type="ECO:0000256" key="9">
    <source>
        <dbReference type="RuleBase" id="RU003945"/>
    </source>
</evidence>
<evidence type="ECO:0000256" key="6">
    <source>
        <dbReference type="ARBA" id="ARBA00022989"/>
    </source>
</evidence>
<dbReference type="NCBIfam" id="TIGR03592">
    <property type="entry name" value="yidC_oxa1_cterm"/>
    <property type="match status" value="1"/>
</dbReference>
<evidence type="ECO:0000259" key="11">
    <source>
        <dbReference type="Pfam" id="PF02096"/>
    </source>
</evidence>
<evidence type="ECO:0000256" key="8">
    <source>
        <dbReference type="ARBA" id="ARBA00023186"/>
    </source>
</evidence>
<evidence type="ECO:0000256" key="5">
    <source>
        <dbReference type="ARBA" id="ARBA00022927"/>
    </source>
</evidence>
<feature type="transmembrane region" description="Helical" evidence="10">
    <location>
        <begin position="125"/>
        <end position="145"/>
    </location>
</feature>
<comment type="similarity">
    <text evidence="9">Belongs to the OXA1/ALB3/YidC family.</text>
</comment>
<dbReference type="HOGENOM" id="CLU_036138_4_1_9"/>
<evidence type="ECO:0000313" key="13">
    <source>
        <dbReference type="Proteomes" id="UP000000417"/>
    </source>
</evidence>
<keyword evidence="13" id="KW-1185">Reference proteome</keyword>
<dbReference type="InterPro" id="IPR047196">
    <property type="entry name" value="YidC_ALB_C"/>
</dbReference>
<evidence type="ECO:0000256" key="2">
    <source>
        <dbReference type="ARBA" id="ARBA00022448"/>
    </source>
</evidence>
<dbReference type="GO" id="GO:0015031">
    <property type="term" value="P:protein transport"/>
    <property type="evidence" value="ECO:0007669"/>
    <property type="project" value="UniProtKB-KW"/>
</dbReference>
<dbReference type="PANTHER" id="PTHR12428">
    <property type="entry name" value="OXA1"/>
    <property type="match status" value="1"/>
</dbReference>
<keyword evidence="4 9" id="KW-0812">Transmembrane</keyword>
<comment type="subcellular location">
    <subcellularLocation>
        <location evidence="1">Cell membrane</location>
        <topology evidence="1">Multi-pass membrane protein</topology>
    </subcellularLocation>
    <subcellularLocation>
        <location evidence="9">Membrane</location>
        <topology evidence="9">Multi-pass membrane protein</topology>
    </subcellularLocation>
</comment>
<dbReference type="eggNOG" id="COG0706">
    <property type="taxonomic scope" value="Bacteria"/>
</dbReference>
<dbReference type="Pfam" id="PF02096">
    <property type="entry name" value="60KD_IMP"/>
    <property type="match status" value="1"/>
</dbReference>
<keyword evidence="7 10" id="KW-0472">Membrane</keyword>
<dbReference type="GO" id="GO:0005886">
    <property type="term" value="C:plasma membrane"/>
    <property type="evidence" value="ECO:0007669"/>
    <property type="project" value="UniProtKB-SubCell"/>
</dbReference>
<dbReference type="GO" id="GO:0051205">
    <property type="term" value="P:protein insertion into membrane"/>
    <property type="evidence" value="ECO:0007669"/>
    <property type="project" value="TreeGrafter"/>
</dbReference>
<dbReference type="STRING" id="292459.STH3338"/>
<dbReference type="InterPro" id="IPR001708">
    <property type="entry name" value="YidC/ALB3/OXA1/COX18"/>
</dbReference>
<dbReference type="AlphaFoldDB" id="Q67J31"/>
<protein>
    <submittedName>
        <fullName evidence="12">SpoIIIJ</fullName>
    </submittedName>
</protein>
<name>Q67J31_SYMTH</name>
<accession>Q67J31</accession>
<organism evidence="12 13">
    <name type="scientific">Symbiobacterium thermophilum (strain DSM 24528 / JCM 14929 / IAM 14863 / T)</name>
    <dbReference type="NCBI Taxonomy" id="292459"/>
    <lineage>
        <taxon>Bacteria</taxon>
        <taxon>Bacillati</taxon>
        <taxon>Bacillota</taxon>
        <taxon>Clostridia</taxon>
        <taxon>Eubacteriales</taxon>
        <taxon>Symbiobacteriaceae</taxon>
        <taxon>Symbiobacterium</taxon>
    </lineage>
</organism>
<evidence type="ECO:0000256" key="4">
    <source>
        <dbReference type="ARBA" id="ARBA00022692"/>
    </source>
</evidence>
<dbReference type="PRINTS" id="PR01900">
    <property type="entry name" value="YIDCPROTEIN"/>
</dbReference>
<evidence type="ECO:0000256" key="7">
    <source>
        <dbReference type="ARBA" id="ARBA00023136"/>
    </source>
</evidence>
<keyword evidence="2" id="KW-0813">Transport</keyword>
<evidence type="ECO:0000256" key="1">
    <source>
        <dbReference type="ARBA" id="ARBA00004651"/>
    </source>
</evidence>
<dbReference type="GO" id="GO:0032977">
    <property type="term" value="F:membrane insertase activity"/>
    <property type="evidence" value="ECO:0007669"/>
    <property type="project" value="InterPro"/>
</dbReference>
<keyword evidence="6 10" id="KW-1133">Transmembrane helix</keyword>
<dbReference type="Proteomes" id="UP000000417">
    <property type="component" value="Chromosome"/>
</dbReference>
<proteinExistence type="inferred from homology"/>
<keyword evidence="3" id="KW-1003">Cell membrane</keyword>
<keyword evidence="8" id="KW-0143">Chaperone</keyword>
<feature type="domain" description="Membrane insertase YidC/Oxa/ALB C-terminal" evidence="11">
    <location>
        <begin position="56"/>
        <end position="232"/>
    </location>
</feature>
<evidence type="ECO:0000256" key="3">
    <source>
        <dbReference type="ARBA" id="ARBA00022475"/>
    </source>
</evidence>
<dbReference type="PANTHER" id="PTHR12428:SF65">
    <property type="entry name" value="CYTOCHROME C OXIDASE ASSEMBLY PROTEIN COX18, MITOCHONDRIAL"/>
    <property type="match status" value="1"/>
</dbReference>